<dbReference type="Pfam" id="PF00385">
    <property type="entry name" value="Chromo"/>
    <property type="match status" value="1"/>
</dbReference>
<feature type="compositionally biased region" description="Low complexity" evidence="6">
    <location>
        <begin position="23"/>
        <end position="34"/>
    </location>
</feature>
<dbReference type="SUPFAM" id="SSF48403">
    <property type="entry name" value="Ankyrin repeat"/>
    <property type="match status" value="1"/>
</dbReference>
<dbReference type="Pfam" id="PF00023">
    <property type="entry name" value="Ank"/>
    <property type="match status" value="1"/>
</dbReference>
<dbReference type="PROSITE" id="PS00598">
    <property type="entry name" value="CHROMO_1"/>
    <property type="match status" value="1"/>
</dbReference>
<dbReference type="SMART" id="SM00298">
    <property type="entry name" value="CHROMO"/>
    <property type="match status" value="1"/>
</dbReference>
<feature type="compositionally biased region" description="Low complexity" evidence="6">
    <location>
        <begin position="642"/>
        <end position="667"/>
    </location>
</feature>
<dbReference type="InterPro" id="IPR016197">
    <property type="entry name" value="Chromo-like_dom_sf"/>
</dbReference>
<feature type="repeat" description="ANK" evidence="5">
    <location>
        <begin position="936"/>
        <end position="968"/>
    </location>
</feature>
<comment type="caution">
    <text evidence="8">The sequence shown here is derived from an EMBL/GenBank/DDBJ whole genome shotgun (WGS) entry which is preliminary data.</text>
</comment>
<comment type="subcellular location">
    <subcellularLocation>
        <location evidence="1">Nucleus</location>
    </subcellularLocation>
</comment>
<dbReference type="SMART" id="SM00248">
    <property type="entry name" value="ANK"/>
    <property type="match status" value="3"/>
</dbReference>
<dbReference type="CDD" id="cd00024">
    <property type="entry name" value="CD_CSD"/>
    <property type="match status" value="1"/>
</dbReference>
<dbReference type="PANTHER" id="PTHR24166">
    <property type="entry name" value="ROLLING PEBBLES, ISOFORM B"/>
    <property type="match status" value="1"/>
</dbReference>
<dbReference type="EMBL" id="JACVVK020000021">
    <property type="protein sequence ID" value="KAK7503216.1"/>
    <property type="molecule type" value="Genomic_DNA"/>
</dbReference>
<feature type="compositionally biased region" description="Low complexity" evidence="6">
    <location>
        <begin position="470"/>
        <end position="489"/>
    </location>
</feature>
<dbReference type="Gene3D" id="1.25.40.20">
    <property type="entry name" value="Ankyrin repeat-containing domain"/>
    <property type="match status" value="1"/>
</dbReference>
<dbReference type="PROSITE" id="PS50088">
    <property type="entry name" value="ANK_REPEAT"/>
    <property type="match status" value="2"/>
</dbReference>
<feature type="compositionally biased region" description="Basic residues" evidence="6">
    <location>
        <begin position="278"/>
        <end position="296"/>
    </location>
</feature>
<evidence type="ECO:0000256" key="5">
    <source>
        <dbReference type="PROSITE-ProRule" id="PRU00023"/>
    </source>
</evidence>
<dbReference type="AlphaFoldDB" id="A0ABD0LUL8"/>
<evidence type="ECO:0000313" key="8">
    <source>
        <dbReference type="EMBL" id="KAK7503216.1"/>
    </source>
</evidence>
<feature type="region of interest" description="Disordered" evidence="6">
    <location>
        <begin position="762"/>
        <end position="787"/>
    </location>
</feature>
<feature type="compositionally biased region" description="Basic and acidic residues" evidence="6">
    <location>
        <begin position="490"/>
        <end position="500"/>
    </location>
</feature>
<evidence type="ECO:0000256" key="1">
    <source>
        <dbReference type="ARBA" id="ARBA00004123"/>
    </source>
</evidence>
<sequence length="1136" mass="122342">MGTEGPGKTEGGGKGEGPGAGAGIVASSAGAAEGRAPSPAITPLLSLDFEAVRKMAEKEEGVPLAEEREMDEGSHSSGADESSSEEMDEGELFEVEKIVSKKKLKGKTLYKVRWKGYPPSNDTWEPVDNLGQVLDMVEEFDEQEEAKKRQRQEERRIQKLKMEGKLLPGEESPDSDDELYGLRDPFWKRLEMGQLDLTCKPDMYSTVKSRKVKKGAASASGATPQPEQKEKRRGRGRGRGSSTGRGRGRARGRPKKSRDDDSCSSSETSSWRSAKSKDRGKKSKGRTRRRPGRRRLSSSEETSGSYSLADSDTSNISDISITSPQSGRRVGKRPLPKTGDSPVLKTSSPAAVTPALSPRVSLDSLEVSDLPSAKALSPTGTAGSDGEQETKETGLPETSPEACSSQSVCEVKEKPTLEIPKSKSSSELTQEDLSAPSKQKSKKGKKKSSRKRKPEDTVVVHAEAVSSGDASPPKMSPSPGASSPAALSPAHREVQRRSQEVMELNSGVDESSQEPRLTIDLSAGGSESEDTSLPEAPPVSARRNTPEKKVPPLVIPLTKLQGCESQVSVTKHKLPVQLVTPAAPPRARTAEANRLPAGTGSKIPTPSSVPSISVKKESPAQALSPAQEKSRSEAGDIRRRLSSSSSRESFHTATAAKDFTQAAASATVKDAHSVTNRESTYPNTSAGLGRDVTSRDATYQSSSFSTVRDVSQYSATSGSGTSLSKDAQASASSYRDQGLFSRFEVKSVAPVVKQAVPTVLSGKENTNRQASVRPGPSFPKKKDMDGSQPLDAISDTSVFAGDIQRASKLRGLDSDFEIALEKMDLADIESILLPEVEPIELSDVQEGNAQLVERALAAEKKYNIDMVDQSGRTMLMHAVLGGYDDIIVQLLFHNANVQLAQKDGATALMMAVESAECSTVALLLEMGANINAKDHSGETALMKAVKRGDKQILKLLLENGSNFTAVTATGYNAIQLAKFHRLADVETTLVDHISRVTVEFEKQVRATLKNTATLIAPLFPHQCFPVYESERNIVRFKYQPSAPAGPGMGFLLFIAHARINSNEVKCRLYGHCAVTSVYLNDVLQPSLTEESNFVLMCHPLFEGYNELVVNINKDTTSKAKLIVCGYKAQLVNPDRQ</sequence>
<evidence type="ECO:0000256" key="6">
    <source>
        <dbReference type="SAM" id="MobiDB-lite"/>
    </source>
</evidence>
<keyword evidence="3 5" id="KW-0040">ANK repeat</keyword>
<feature type="compositionally biased region" description="Basic residues" evidence="6">
    <location>
        <begin position="439"/>
        <end position="452"/>
    </location>
</feature>
<protein>
    <recommendedName>
        <fullName evidence="7">Chromo domain-containing protein</fullName>
    </recommendedName>
</protein>
<dbReference type="InterPro" id="IPR023779">
    <property type="entry name" value="Chromodomain_CS"/>
</dbReference>
<feature type="compositionally biased region" description="Polar residues" evidence="6">
    <location>
        <begin position="695"/>
        <end position="727"/>
    </location>
</feature>
<feature type="compositionally biased region" description="Polar residues" evidence="6">
    <location>
        <begin position="673"/>
        <end position="686"/>
    </location>
</feature>
<organism evidence="8 9">
    <name type="scientific">Batillaria attramentaria</name>
    <dbReference type="NCBI Taxonomy" id="370345"/>
    <lineage>
        <taxon>Eukaryota</taxon>
        <taxon>Metazoa</taxon>
        <taxon>Spiralia</taxon>
        <taxon>Lophotrochozoa</taxon>
        <taxon>Mollusca</taxon>
        <taxon>Gastropoda</taxon>
        <taxon>Caenogastropoda</taxon>
        <taxon>Sorbeoconcha</taxon>
        <taxon>Cerithioidea</taxon>
        <taxon>Batillariidae</taxon>
        <taxon>Batillaria</taxon>
    </lineage>
</organism>
<dbReference type="Gene3D" id="2.40.50.40">
    <property type="match status" value="1"/>
</dbReference>
<feature type="compositionally biased region" description="Low complexity" evidence="6">
    <location>
        <begin position="601"/>
        <end position="613"/>
    </location>
</feature>
<dbReference type="PANTHER" id="PTHR24166:SF47">
    <property type="entry name" value="M-PHASE PHOSPHOPROTEIN 8"/>
    <property type="match status" value="1"/>
</dbReference>
<feature type="region of interest" description="Disordered" evidence="6">
    <location>
        <begin position="198"/>
        <end position="551"/>
    </location>
</feature>
<proteinExistence type="predicted"/>
<evidence type="ECO:0000256" key="3">
    <source>
        <dbReference type="ARBA" id="ARBA00023043"/>
    </source>
</evidence>
<feature type="compositionally biased region" description="Low complexity" evidence="6">
    <location>
        <begin position="299"/>
        <end position="323"/>
    </location>
</feature>
<feature type="compositionally biased region" description="Polar residues" evidence="6">
    <location>
        <begin position="422"/>
        <end position="432"/>
    </location>
</feature>
<dbReference type="Proteomes" id="UP001519460">
    <property type="component" value="Unassembled WGS sequence"/>
</dbReference>
<dbReference type="Pfam" id="PF12796">
    <property type="entry name" value="Ank_2"/>
    <property type="match status" value="1"/>
</dbReference>
<feature type="repeat" description="ANK" evidence="5">
    <location>
        <begin position="903"/>
        <end position="935"/>
    </location>
</feature>
<keyword evidence="9" id="KW-1185">Reference proteome</keyword>
<dbReference type="PROSITE" id="PS50013">
    <property type="entry name" value="CHROMO_2"/>
    <property type="match status" value="1"/>
</dbReference>
<dbReference type="InterPro" id="IPR023780">
    <property type="entry name" value="Chromo_domain"/>
</dbReference>
<feature type="region of interest" description="Disordered" evidence="6">
    <location>
        <begin position="57"/>
        <end position="92"/>
    </location>
</feature>
<dbReference type="SUPFAM" id="SSF54160">
    <property type="entry name" value="Chromo domain-like"/>
    <property type="match status" value="1"/>
</dbReference>
<dbReference type="InterPro" id="IPR050889">
    <property type="entry name" value="Dendritic_Spine_Reg/Scaffold"/>
</dbReference>
<evidence type="ECO:0000313" key="9">
    <source>
        <dbReference type="Proteomes" id="UP001519460"/>
    </source>
</evidence>
<evidence type="ECO:0000259" key="7">
    <source>
        <dbReference type="PROSITE" id="PS50013"/>
    </source>
</evidence>
<dbReference type="GO" id="GO:0005634">
    <property type="term" value="C:nucleus"/>
    <property type="evidence" value="ECO:0007669"/>
    <property type="project" value="UniProtKB-SubCell"/>
</dbReference>
<feature type="domain" description="Chromo" evidence="7">
    <location>
        <begin position="93"/>
        <end position="152"/>
    </location>
</feature>
<dbReference type="InterPro" id="IPR002110">
    <property type="entry name" value="Ankyrin_rpt"/>
</dbReference>
<dbReference type="InterPro" id="IPR000953">
    <property type="entry name" value="Chromo/chromo_shadow_dom"/>
</dbReference>
<feature type="compositionally biased region" description="Basic and acidic residues" evidence="6">
    <location>
        <begin position="628"/>
        <end position="639"/>
    </location>
</feature>
<feature type="compositionally biased region" description="Basic and acidic residues" evidence="6">
    <location>
        <begin position="145"/>
        <end position="164"/>
    </location>
</feature>
<feature type="compositionally biased region" description="Low complexity" evidence="6">
    <location>
        <begin position="263"/>
        <end position="273"/>
    </location>
</feature>
<evidence type="ECO:0000256" key="2">
    <source>
        <dbReference type="ARBA" id="ARBA00022737"/>
    </source>
</evidence>
<reference evidence="8 9" key="1">
    <citation type="journal article" date="2023" name="Sci. Data">
        <title>Genome assembly of the Korean intertidal mud-creeper Batillaria attramentaria.</title>
        <authorList>
            <person name="Patra A.K."/>
            <person name="Ho P.T."/>
            <person name="Jun S."/>
            <person name="Lee S.J."/>
            <person name="Kim Y."/>
            <person name="Won Y.J."/>
        </authorList>
    </citation>
    <scope>NUCLEOTIDE SEQUENCE [LARGE SCALE GENOMIC DNA]</scope>
    <source>
        <strain evidence="8">Wonlab-2016</strain>
    </source>
</reference>
<evidence type="ECO:0000256" key="4">
    <source>
        <dbReference type="ARBA" id="ARBA00023242"/>
    </source>
</evidence>
<accession>A0ABD0LUL8</accession>
<keyword evidence="2" id="KW-0677">Repeat</keyword>
<feature type="compositionally biased region" description="Basic residues" evidence="6">
    <location>
        <begin position="246"/>
        <end position="256"/>
    </location>
</feature>
<gene>
    <name evidence="8" type="ORF">BaRGS_00005481</name>
</gene>
<dbReference type="InterPro" id="IPR036770">
    <property type="entry name" value="Ankyrin_rpt-contain_sf"/>
</dbReference>
<dbReference type="PROSITE" id="PS50297">
    <property type="entry name" value="ANK_REP_REGION"/>
    <property type="match status" value="2"/>
</dbReference>
<feature type="region of interest" description="Disordered" evidence="6">
    <location>
        <begin position="1"/>
        <end position="41"/>
    </location>
</feature>
<feature type="compositionally biased region" description="Acidic residues" evidence="6">
    <location>
        <begin position="82"/>
        <end position="92"/>
    </location>
</feature>
<feature type="region of interest" description="Disordered" evidence="6">
    <location>
        <begin position="141"/>
        <end position="181"/>
    </location>
</feature>
<feature type="region of interest" description="Disordered" evidence="6">
    <location>
        <begin position="578"/>
        <end position="727"/>
    </location>
</feature>
<keyword evidence="4" id="KW-0539">Nucleus</keyword>
<name>A0ABD0LUL8_9CAEN</name>
<feature type="compositionally biased region" description="Gly residues" evidence="6">
    <location>
        <begin position="1"/>
        <end position="22"/>
    </location>
</feature>
<feature type="compositionally biased region" description="Basic and acidic residues" evidence="6">
    <location>
        <begin position="57"/>
        <end position="74"/>
    </location>
</feature>